<feature type="domain" description="Endonuclease/exonuclease/phosphatase" evidence="1">
    <location>
        <begin position="25"/>
        <end position="268"/>
    </location>
</feature>
<dbReference type="PANTHER" id="PTHR12121:SF36">
    <property type="entry name" value="ENDONUCLEASE_EXONUCLEASE_PHOSPHATASE DOMAIN-CONTAINING PROTEIN"/>
    <property type="match status" value="1"/>
</dbReference>
<name>A0A3B0U9K5_9ZZZZ</name>
<dbReference type="GO" id="GO:0000175">
    <property type="term" value="F:3'-5'-RNA exonuclease activity"/>
    <property type="evidence" value="ECO:0007669"/>
    <property type="project" value="TreeGrafter"/>
</dbReference>
<protein>
    <submittedName>
        <fullName evidence="2">Endonuclease/exonuclease/phosphatase family protein</fullName>
    </submittedName>
</protein>
<sequence>MKYSIFLLFLLFNCVIITAQDLNIISYNIRFNTPEDGINAWPNRVDMVTGLLQFHDADIFGLQEALRGQLKDIEEKLLQYRWIGVGRDDGGEKGEYCPVFYRSDKFNLLEKGNFWLSGQPNRPGLGWDAACPRLCTWGRFKIIGNSKEFLFFNTHFDHKGDVARGKSAKLILDSIAKIAGGEDLPVILTGDFNLTPDKAPISEIKKVLNDSRDISEEEPYGAYGTYNGFNFGYPLKRRIDYIFVNSRVVVLKYAVLTDSKEQRYPSDHLPVFVKVELK</sequence>
<dbReference type="Gene3D" id="3.60.10.10">
    <property type="entry name" value="Endonuclease/exonuclease/phosphatase"/>
    <property type="match status" value="1"/>
</dbReference>
<dbReference type="Pfam" id="PF03372">
    <property type="entry name" value="Exo_endo_phos"/>
    <property type="match status" value="1"/>
</dbReference>
<dbReference type="InterPro" id="IPR036691">
    <property type="entry name" value="Endo/exonu/phosph_ase_sf"/>
</dbReference>
<organism evidence="2">
    <name type="scientific">hydrothermal vent metagenome</name>
    <dbReference type="NCBI Taxonomy" id="652676"/>
    <lineage>
        <taxon>unclassified sequences</taxon>
        <taxon>metagenomes</taxon>
        <taxon>ecological metagenomes</taxon>
    </lineage>
</organism>
<gene>
    <name evidence="2" type="ORF">MNBD_BACTEROID01-957</name>
</gene>
<dbReference type="EMBL" id="UOEP01000057">
    <property type="protein sequence ID" value="VAW16126.1"/>
    <property type="molecule type" value="Genomic_DNA"/>
</dbReference>
<dbReference type="SUPFAM" id="SSF56219">
    <property type="entry name" value="DNase I-like"/>
    <property type="match status" value="1"/>
</dbReference>
<proteinExistence type="predicted"/>
<reference evidence="2" key="1">
    <citation type="submission" date="2018-06" db="EMBL/GenBank/DDBJ databases">
        <authorList>
            <person name="Zhirakovskaya E."/>
        </authorList>
    </citation>
    <scope>NUCLEOTIDE SEQUENCE</scope>
</reference>
<evidence type="ECO:0000313" key="2">
    <source>
        <dbReference type="EMBL" id="VAW16126.1"/>
    </source>
</evidence>
<dbReference type="PANTHER" id="PTHR12121">
    <property type="entry name" value="CARBON CATABOLITE REPRESSOR PROTEIN 4"/>
    <property type="match status" value="1"/>
</dbReference>
<evidence type="ECO:0000259" key="1">
    <source>
        <dbReference type="Pfam" id="PF03372"/>
    </source>
</evidence>
<keyword evidence="2" id="KW-0378">Hydrolase</keyword>
<keyword evidence="2" id="KW-0269">Exonuclease</keyword>
<dbReference type="InterPro" id="IPR050410">
    <property type="entry name" value="CCR4/nocturin_mRNA_transcr"/>
</dbReference>
<dbReference type="GO" id="GO:0004519">
    <property type="term" value="F:endonuclease activity"/>
    <property type="evidence" value="ECO:0007669"/>
    <property type="project" value="UniProtKB-KW"/>
</dbReference>
<dbReference type="InterPro" id="IPR005135">
    <property type="entry name" value="Endo/exonuclease/phosphatase"/>
</dbReference>
<keyword evidence="2" id="KW-0255">Endonuclease</keyword>
<keyword evidence="2" id="KW-0540">Nuclease</keyword>
<accession>A0A3B0U9K5</accession>
<dbReference type="AlphaFoldDB" id="A0A3B0U9K5"/>
<dbReference type="CDD" id="cd09083">
    <property type="entry name" value="EEP-1"/>
    <property type="match status" value="1"/>
</dbReference>